<dbReference type="OrthoDB" id="9803333at2"/>
<feature type="compositionally biased region" description="Low complexity" evidence="3">
    <location>
        <begin position="10"/>
        <end position="22"/>
    </location>
</feature>
<dbReference type="SUPFAM" id="SSF51735">
    <property type="entry name" value="NAD(P)-binding Rossmann-fold domains"/>
    <property type="match status" value="1"/>
</dbReference>
<dbReference type="STRING" id="79883.GCA_001636495_00324"/>
<dbReference type="Pfam" id="PF13561">
    <property type="entry name" value="adh_short_C2"/>
    <property type="match status" value="1"/>
</dbReference>
<dbReference type="PROSITE" id="PS00061">
    <property type="entry name" value="ADH_SHORT"/>
    <property type="match status" value="1"/>
</dbReference>
<comment type="caution">
    <text evidence="4">The sequence shown here is derived from an EMBL/GenBank/DDBJ whole genome shotgun (WGS) entry which is preliminary data.</text>
</comment>
<dbReference type="PANTHER" id="PTHR48107:SF16">
    <property type="entry name" value="NADPH-DEPENDENT ALDEHYDE REDUCTASE 1, CHLOROPLASTIC"/>
    <property type="match status" value="1"/>
</dbReference>
<dbReference type="EMBL" id="VTEV01000010">
    <property type="protein sequence ID" value="TYS63449.1"/>
    <property type="molecule type" value="Genomic_DNA"/>
</dbReference>
<dbReference type="Gene3D" id="3.40.50.720">
    <property type="entry name" value="NAD(P)-binding Rossmann-like Domain"/>
    <property type="match status" value="1"/>
</dbReference>
<sequence length="292" mass="31547">MSEERFYTVQTEGQPPQEQGKQPGDENEMIPEPICDNPNYKGSGKLKGKNAIITGGDSGIGRAVAIAYAKEGANVSIVYLDEHEDAKETKQMVEQYGVKCLLYSGDIGQKDFCTDVVKQTAEELGGLHILVNNAAEQHVQEKIEDISEEQLLRTFQTNIFSYFYFIQAAMPYLDKGSSIINTASVVAYKGMPVLMDYSATKGAIVALTRSLSENIVGSGIRVNGVAPGPIWTPLIPASFDGEQVEEFGTDSPMGRPGQPAELAPAYVYLASEDSSYVSGQMMHINGGTVVNG</sequence>
<dbReference type="InterPro" id="IPR020904">
    <property type="entry name" value="Sc_DH/Rdtase_CS"/>
</dbReference>
<dbReference type="GO" id="GO:0016614">
    <property type="term" value="F:oxidoreductase activity, acting on CH-OH group of donors"/>
    <property type="evidence" value="ECO:0007669"/>
    <property type="project" value="UniProtKB-ARBA"/>
</dbReference>
<reference evidence="4 5" key="1">
    <citation type="submission" date="2019-08" db="EMBL/GenBank/DDBJ databases">
        <title>Bacillus genomes from the desert of Cuatro Cienegas, Coahuila.</title>
        <authorList>
            <person name="Olmedo-Alvarez G."/>
        </authorList>
    </citation>
    <scope>NUCLEOTIDE SEQUENCE [LARGE SCALE GENOMIC DNA]</scope>
    <source>
        <strain evidence="4 5">CH28_1T</strain>
    </source>
</reference>
<organism evidence="4 5">
    <name type="scientific">Sutcliffiella horikoshii</name>
    <dbReference type="NCBI Taxonomy" id="79883"/>
    <lineage>
        <taxon>Bacteria</taxon>
        <taxon>Bacillati</taxon>
        <taxon>Bacillota</taxon>
        <taxon>Bacilli</taxon>
        <taxon>Bacillales</taxon>
        <taxon>Bacillaceae</taxon>
        <taxon>Sutcliffiella</taxon>
    </lineage>
</organism>
<dbReference type="InterPro" id="IPR036291">
    <property type="entry name" value="NAD(P)-bd_dom_sf"/>
</dbReference>
<dbReference type="Proteomes" id="UP000322524">
    <property type="component" value="Unassembled WGS sequence"/>
</dbReference>
<dbReference type="CDD" id="cd05355">
    <property type="entry name" value="SDR_c1"/>
    <property type="match status" value="1"/>
</dbReference>
<name>A0A5D4SJV2_9BACI</name>
<dbReference type="NCBIfam" id="NF005214">
    <property type="entry name" value="PRK06701.1"/>
    <property type="match status" value="1"/>
</dbReference>
<dbReference type="InterPro" id="IPR002347">
    <property type="entry name" value="SDR_fam"/>
</dbReference>
<evidence type="ECO:0000256" key="1">
    <source>
        <dbReference type="ARBA" id="ARBA00006484"/>
    </source>
</evidence>
<dbReference type="GO" id="GO:0008206">
    <property type="term" value="P:bile acid metabolic process"/>
    <property type="evidence" value="ECO:0007669"/>
    <property type="project" value="UniProtKB-ARBA"/>
</dbReference>
<dbReference type="PRINTS" id="PR00080">
    <property type="entry name" value="SDRFAMILY"/>
</dbReference>
<accession>A0A5D4SJV2</accession>
<comment type="similarity">
    <text evidence="1">Belongs to the short-chain dehydrogenases/reductases (SDR) family.</text>
</comment>
<dbReference type="AlphaFoldDB" id="A0A5D4SJV2"/>
<dbReference type="RefSeq" id="WP_148989867.1">
    <property type="nucleotide sequence ID" value="NZ_VTEV01000010.1"/>
</dbReference>
<evidence type="ECO:0000256" key="2">
    <source>
        <dbReference type="ARBA" id="ARBA00023002"/>
    </source>
</evidence>
<evidence type="ECO:0000256" key="3">
    <source>
        <dbReference type="SAM" id="MobiDB-lite"/>
    </source>
</evidence>
<dbReference type="PANTHER" id="PTHR48107">
    <property type="entry name" value="NADPH-DEPENDENT ALDEHYDE REDUCTASE-LIKE PROTEIN, CHLOROPLASTIC-RELATED"/>
    <property type="match status" value="1"/>
</dbReference>
<dbReference type="PRINTS" id="PR00081">
    <property type="entry name" value="GDHRDH"/>
</dbReference>
<feature type="region of interest" description="Disordered" evidence="3">
    <location>
        <begin position="1"/>
        <end position="42"/>
    </location>
</feature>
<keyword evidence="2" id="KW-0560">Oxidoreductase</keyword>
<gene>
    <name evidence="4" type="ORF">FZC76_19705</name>
</gene>
<evidence type="ECO:0000313" key="4">
    <source>
        <dbReference type="EMBL" id="TYS63449.1"/>
    </source>
</evidence>
<dbReference type="FunFam" id="3.40.50.720:FF:000084">
    <property type="entry name" value="Short-chain dehydrogenase reductase"/>
    <property type="match status" value="1"/>
</dbReference>
<proteinExistence type="inferred from homology"/>
<protein>
    <submittedName>
        <fullName evidence="4">SDR family oxidoreductase</fullName>
    </submittedName>
</protein>
<evidence type="ECO:0000313" key="5">
    <source>
        <dbReference type="Proteomes" id="UP000322524"/>
    </source>
</evidence>